<name>A0ABT4QBF5_9BACL</name>
<keyword evidence="1" id="KW-0472">Membrane</keyword>
<evidence type="ECO:0000313" key="2">
    <source>
        <dbReference type="EMBL" id="MCZ8514218.1"/>
    </source>
</evidence>
<organism evidence="2 3">
    <name type="scientific">Paenibacillus gyeongsangnamensis</name>
    <dbReference type="NCBI Taxonomy" id="3388067"/>
    <lineage>
        <taxon>Bacteria</taxon>
        <taxon>Bacillati</taxon>
        <taxon>Bacillota</taxon>
        <taxon>Bacilli</taxon>
        <taxon>Bacillales</taxon>
        <taxon>Paenibacillaceae</taxon>
        <taxon>Paenibacillus</taxon>
    </lineage>
</organism>
<sequence>MKPRTARALGTGLFMLMILTIGSTVYFLMMQSFFIVLIHVLTMFVLGMTMLFVSEKEDGQEERSNPKLRSYGR</sequence>
<comment type="caution">
    <text evidence="2">The sequence shown here is derived from an EMBL/GenBank/DDBJ whole genome shotgun (WGS) entry which is preliminary data.</text>
</comment>
<proteinExistence type="predicted"/>
<reference evidence="2 3" key="1">
    <citation type="submission" date="2022-12" db="EMBL/GenBank/DDBJ databases">
        <title>Draft genome sequence of Paenibacillus sp. dW9.</title>
        <authorList>
            <person name="Choi E.-W."/>
            <person name="Kim D.-U."/>
        </authorList>
    </citation>
    <scope>NUCLEOTIDE SEQUENCE [LARGE SCALE GENOMIC DNA]</scope>
    <source>
        <strain evidence="3">dW9</strain>
    </source>
</reference>
<keyword evidence="1" id="KW-0812">Transmembrane</keyword>
<dbReference type="Proteomes" id="UP001527882">
    <property type="component" value="Unassembled WGS sequence"/>
</dbReference>
<dbReference type="EMBL" id="JAQAGZ010000011">
    <property type="protein sequence ID" value="MCZ8514218.1"/>
    <property type="molecule type" value="Genomic_DNA"/>
</dbReference>
<evidence type="ECO:0000256" key="1">
    <source>
        <dbReference type="SAM" id="Phobius"/>
    </source>
</evidence>
<dbReference type="RefSeq" id="WP_269882745.1">
    <property type="nucleotide sequence ID" value="NZ_JAQAGZ010000011.1"/>
</dbReference>
<gene>
    <name evidence="2" type="ORF">O9H85_17640</name>
</gene>
<accession>A0ABT4QBF5</accession>
<protein>
    <submittedName>
        <fullName evidence="2">Uncharacterized protein</fullName>
    </submittedName>
</protein>
<evidence type="ECO:0000313" key="3">
    <source>
        <dbReference type="Proteomes" id="UP001527882"/>
    </source>
</evidence>
<keyword evidence="3" id="KW-1185">Reference proteome</keyword>
<feature type="transmembrane region" description="Helical" evidence="1">
    <location>
        <begin position="33"/>
        <end position="53"/>
    </location>
</feature>
<keyword evidence="1" id="KW-1133">Transmembrane helix</keyword>
<feature type="transmembrane region" description="Helical" evidence="1">
    <location>
        <begin position="7"/>
        <end position="27"/>
    </location>
</feature>